<dbReference type="Proteomes" id="UP000518266">
    <property type="component" value="Unassembled WGS sequence"/>
</dbReference>
<reference evidence="2 3" key="1">
    <citation type="submission" date="2020-03" db="EMBL/GenBank/DDBJ databases">
        <title>Dissostichus mawsoni Genome sequencing and assembly.</title>
        <authorList>
            <person name="Park H."/>
        </authorList>
    </citation>
    <scope>NUCLEOTIDE SEQUENCE [LARGE SCALE GENOMIC DNA]</scope>
    <source>
        <strain evidence="2">DM0001</strain>
        <tissue evidence="2">Muscle</tissue>
    </source>
</reference>
<evidence type="ECO:0000313" key="2">
    <source>
        <dbReference type="EMBL" id="KAF3846640.1"/>
    </source>
</evidence>
<feature type="region of interest" description="Disordered" evidence="1">
    <location>
        <begin position="67"/>
        <end position="92"/>
    </location>
</feature>
<dbReference type="AlphaFoldDB" id="A0A7J5YB36"/>
<name>A0A7J5YB36_DISMA</name>
<gene>
    <name evidence="2" type="ORF">F7725_003718</name>
</gene>
<accession>A0A7J5YB36</accession>
<comment type="caution">
    <text evidence="2">The sequence shown here is derived from an EMBL/GenBank/DDBJ whole genome shotgun (WGS) entry which is preliminary data.</text>
</comment>
<evidence type="ECO:0000313" key="3">
    <source>
        <dbReference type="Proteomes" id="UP000518266"/>
    </source>
</evidence>
<organism evidence="2 3">
    <name type="scientific">Dissostichus mawsoni</name>
    <name type="common">Antarctic cod</name>
    <dbReference type="NCBI Taxonomy" id="36200"/>
    <lineage>
        <taxon>Eukaryota</taxon>
        <taxon>Metazoa</taxon>
        <taxon>Chordata</taxon>
        <taxon>Craniata</taxon>
        <taxon>Vertebrata</taxon>
        <taxon>Euteleostomi</taxon>
        <taxon>Actinopterygii</taxon>
        <taxon>Neopterygii</taxon>
        <taxon>Teleostei</taxon>
        <taxon>Neoteleostei</taxon>
        <taxon>Acanthomorphata</taxon>
        <taxon>Eupercaria</taxon>
        <taxon>Perciformes</taxon>
        <taxon>Notothenioidei</taxon>
        <taxon>Nototheniidae</taxon>
        <taxon>Dissostichus</taxon>
    </lineage>
</organism>
<proteinExistence type="predicted"/>
<protein>
    <submittedName>
        <fullName evidence="2">Uncharacterized protein</fullName>
    </submittedName>
</protein>
<dbReference type="EMBL" id="JAAKFY010000014">
    <property type="protein sequence ID" value="KAF3846640.1"/>
    <property type="molecule type" value="Genomic_DNA"/>
</dbReference>
<keyword evidence="3" id="KW-1185">Reference proteome</keyword>
<evidence type="ECO:0000256" key="1">
    <source>
        <dbReference type="SAM" id="MobiDB-lite"/>
    </source>
</evidence>
<feature type="region of interest" description="Disordered" evidence="1">
    <location>
        <begin position="192"/>
        <end position="211"/>
    </location>
</feature>
<dbReference type="OrthoDB" id="10641475at2759"/>
<feature type="compositionally biased region" description="Low complexity" evidence="1">
    <location>
        <begin position="192"/>
        <end position="204"/>
    </location>
</feature>
<sequence length="258" mass="27765">MKPKLVLAADQRKVVFLSTQELSVFTLLTFSPGSLQHGGISDGPSPPLRLLEVSERVLDQRHPKALLHSLPGHSGAHPAPLERAPTSALSGPLYARQPTQSVKLNSTLLRPGEEQILCTVRTLSVRLTEYRTLSSSGSVNSPYSTPTAPFLWRDGSASSFSIPGGLGESVPQAGVRMAVQTPLSLLWDPLTDSSSFSSPQSLPSDWRRNGSDGAGEAQLTALFLLRNEANLPTTDAKSFFVMKGKNDELVLEGPRWIG</sequence>